<reference evidence="7 8" key="1">
    <citation type="journal article" date="2023" name="Plants (Basel)">
        <title>Bridging the Gap: Combining Genomics and Transcriptomics Approaches to Understand Stylosanthes scabra, an Orphan Legume from the Brazilian Caatinga.</title>
        <authorList>
            <person name="Ferreira-Neto J.R.C."/>
            <person name="da Silva M.D."/>
            <person name="Binneck E."/>
            <person name="de Melo N.F."/>
            <person name="da Silva R.H."/>
            <person name="de Melo A.L.T.M."/>
            <person name="Pandolfi V."/>
            <person name="Bustamante F.O."/>
            <person name="Brasileiro-Vidal A.C."/>
            <person name="Benko-Iseppon A.M."/>
        </authorList>
    </citation>
    <scope>NUCLEOTIDE SEQUENCE [LARGE SCALE GENOMIC DNA]</scope>
    <source>
        <tissue evidence="7">Leaves</tissue>
    </source>
</reference>
<keyword evidence="8" id="KW-1185">Reference proteome</keyword>
<evidence type="ECO:0000256" key="3">
    <source>
        <dbReference type="ARBA" id="ARBA00022777"/>
    </source>
</evidence>
<evidence type="ECO:0000256" key="1">
    <source>
        <dbReference type="ARBA" id="ARBA00022679"/>
    </source>
</evidence>
<comment type="caution">
    <text evidence="7">The sequence shown here is derived from an EMBL/GenBank/DDBJ whole genome shotgun (WGS) entry which is preliminary data.</text>
</comment>
<evidence type="ECO:0000259" key="6">
    <source>
        <dbReference type="PROSITE" id="PS50011"/>
    </source>
</evidence>
<protein>
    <submittedName>
        <fullName evidence="7">Serine/threonine-protein kinase ATG1a</fullName>
        <ecNumber evidence="7">2.7.11.1</ecNumber>
    </submittedName>
</protein>
<dbReference type="Pfam" id="PF00069">
    <property type="entry name" value="Pkinase"/>
    <property type="match status" value="1"/>
</dbReference>
<dbReference type="PROSITE" id="PS50011">
    <property type="entry name" value="PROTEIN_KINASE_DOM"/>
    <property type="match status" value="1"/>
</dbReference>
<dbReference type="InterPro" id="IPR017441">
    <property type="entry name" value="Protein_kinase_ATP_BS"/>
</dbReference>
<evidence type="ECO:0000256" key="2">
    <source>
        <dbReference type="ARBA" id="ARBA00022741"/>
    </source>
</evidence>
<organism evidence="7 8">
    <name type="scientific">Stylosanthes scabra</name>
    <dbReference type="NCBI Taxonomy" id="79078"/>
    <lineage>
        <taxon>Eukaryota</taxon>
        <taxon>Viridiplantae</taxon>
        <taxon>Streptophyta</taxon>
        <taxon>Embryophyta</taxon>
        <taxon>Tracheophyta</taxon>
        <taxon>Spermatophyta</taxon>
        <taxon>Magnoliopsida</taxon>
        <taxon>eudicotyledons</taxon>
        <taxon>Gunneridae</taxon>
        <taxon>Pentapetalae</taxon>
        <taxon>rosids</taxon>
        <taxon>fabids</taxon>
        <taxon>Fabales</taxon>
        <taxon>Fabaceae</taxon>
        <taxon>Papilionoideae</taxon>
        <taxon>50 kb inversion clade</taxon>
        <taxon>dalbergioids sensu lato</taxon>
        <taxon>Dalbergieae</taxon>
        <taxon>Pterocarpus clade</taxon>
        <taxon>Stylosanthes</taxon>
    </lineage>
</organism>
<keyword evidence="4 5" id="KW-0067">ATP-binding</keyword>
<dbReference type="EMBL" id="JASCZI010241684">
    <property type="protein sequence ID" value="MED6204714.1"/>
    <property type="molecule type" value="Genomic_DNA"/>
</dbReference>
<dbReference type="PROSITE" id="PS00107">
    <property type="entry name" value="PROTEIN_KINASE_ATP"/>
    <property type="match status" value="1"/>
</dbReference>
<evidence type="ECO:0000256" key="4">
    <source>
        <dbReference type="ARBA" id="ARBA00022840"/>
    </source>
</evidence>
<dbReference type="GO" id="GO:0004674">
    <property type="term" value="F:protein serine/threonine kinase activity"/>
    <property type="evidence" value="ECO:0007669"/>
    <property type="project" value="UniProtKB-EC"/>
</dbReference>
<keyword evidence="2 5" id="KW-0547">Nucleotide-binding</keyword>
<evidence type="ECO:0000313" key="8">
    <source>
        <dbReference type="Proteomes" id="UP001341840"/>
    </source>
</evidence>
<dbReference type="Gene3D" id="1.10.510.10">
    <property type="entry name" value="Transferase(Phosphotransferase) domain 1"/>
    <property type="match status" value="1"/>
</dbReference>
<evidence type="ECO:0000313" key="7">
    <source>
        <dbReference type="EMBL" id="MED6204714.1"/>
    </source>
</evidence>
<dbReference type="EC" id="2.7.11.1" evidence="7"/>
<accession>A0ABU6Y3Y1</accession>
<dbReference type="InterPro" id="IPR045269">
    <property type="entry name" value="Atg1-like"/>
</dbReference>
<proteinExistence type="predicted"/>
<keyword evidence="3 7" id="KW-0418">Kinase</keyword>
<dbReference type="PANTHER" id="PTHR24348:SF22">
    <property type="entry name" value="NON-SPECIFIC SERINE_THREONINE PROTEIN KINASE"/>
    <property type="match status" value="1"/>
</dbReference>
<sequence length="133" mass="14810">MDFGVGGGARTRVIGDYILGPRIGSGSFAVVWRARHRHSGIVVAIKEIDKKQLSPKVSENLFKEITILSTINHPNIIRLLEAIQTTDRIYLVLEYCSGGDLAAYIHRHGKVSEATARHFMIQLGNLFLLFPLL</sequence>
<dbReference type="SMART" id="SM00220">
    <property type="entry name" value="S_TKc"/>
    <property type="match status" value="1"/>
</dbReference>
<name>A0ABU6Y3Y1_9FABA</name>
<gene>
    <name evidence="7" type="primary">ATG1A</name>
    <name evidence="7" type="ORF">PIB30_117729</name>
</gene>
<evidence type="ECO:0000256" key="5">
    <source>
        <dbReference type="PROSITE-ProRule" id="PRU10141"/>
    </source>
</evidence>
<dbReference type="InterPro" id="IPR011009">
    <property type="entry name" value="Kinase-like_dom_sf"/>
</dbReference>
<dbReference type="SUPFAM" id="SSF56112">
    <property type="entry name" value="Protein kinase-like (PK-like)"/>
    <property type="match status" value="1"/>
</dbReference>
<dbReference type="Proteomes" id="UP001341840">
    <property type="component" value="Unassembled WGS sequence"/>
</dbReference>
<dbReference type="InterPro" id="IPR000719">
    <property type="entry name" value="Prot_kinase_dom"/>
</dbReference>
<dbReference type="PANTHER" id="PTHR24348">
    <property type="entry name" value="SERINE/THREONINE-PROTEIN KINASE UNC-51-RELATED"/>
    <property type="match status" value="1"/>
</dbReference>
<feature type="domain" description="Protein kinase" evidence="6">
    <location>
        <begin position="17"/>
        <end position="133"/>
    </location>
</feature>
<feature type="binding site" evidence="5">
    <location>
        <position position="46"/>
    </location>
    <ligand>
        <name>ATP</name>
        <dbReference type="ChEBI" id="CHEBI:30616"/>
    </ligand>
</feature>
<keyword evidence="1 7" id="KW-0808">Transferase</keyword>